<organism evidence="7 8">
    <name type="scientific">Candidatus Komeilibacteria bacterium CG10_big_fil_rev_8_21_14_0_10_41_13</name>
    <dbReference type="NCBI Taxonomy" id="1974476"/>
    <lineage>
        <taxon>Bacteria</taxon>
        <taxon>Candidatus Komeiliibacteriota</taxon>
    </lineage>
</organism>
<comment type="caution">
    <text evidence="7">The sequence shown here is derived from an EMBL/GenBank/DDBJ whole genome shotgun (WGS) entry which is preliminary data.</text>
</comment>
<dbReference type="InterPro" id="IPR000456">
    <property type="entry name" value="Ribosomal_bL17"/>
</dbReference>
<name>A0A2M6WDA2_9BACT</name>
<keyword evidence="3 5" id="KW-0687">Ribonucleoprotein</keyword>
<accession>A0A2M6WDA2</accession>
<dbReference type="Proteomes" id="UP000230543">
    <property type="component" value="Unassembled WGS sequence"/>
</dbReference>
<evidence type="ECO:0000256" key="3">
    <source>
        <dbReference type="ARBA" id="ARBA00023274"/>
    </source>
</evidence>
<evidence type="ECO:0000256" key="6">
    <source>
        <dbReference type="RuleBase" id="RU000661"/>
    </source>
</evidence>
<dbReference type="Pfam" id="PF01196">
    <property type="entry name" value="Ribosomal_L17"/>
    <property type="match status" value="1"/>
</dbReference>
<evidence type="ECO:0000256" key="2">
    <source>
        <dbReference type="ARBA" id="ARBA00022980"/>
    </source>
</evidence>
<proteinExistence type="inferred from homology"/>
<dbReference type="PANTHER" id="PTHR14413:SF16">
    <property type="entry name" value="LARGE RIBOSOMAL SUBUNIT PROTEIN BL17M"/>
    <property type="match status" value="1"/>
</dbReference>
<comment type="similarity">
    <text evidence="1 5">Belongs to the bacterial ribosomal protein bL17 family.</text>
</comment>
<dbReference type="SUPFAM" id="SSF64263">
    <property type="entry name" value="Prokaryotic ribosomal protein L17"/>
    <property type="match status" value="1"/>
</dbReference>
<dbReference type="AlphaFoldDB" id="A0A2M6WDA2"/>
<gene>
    <name evidence="7" type="ORF">COU22_00645</name>
</gene>
<sequence length="116" mass="13184">MRHRSKKVILDRKKAPRQALLSSLICQVILYEKIRTTEAKAKAVKPLVEKIITRAKTDTLANRRLVIARLPIKKAAKKAFEVLGPRYQERKGGYLRIIKIGPRNGDGAKMVQLELV</sequence>
<evidence type="ECO:0000256" key="4">
    <source>
        <dbReference type="ARBA" id="ARBA00035494"/>
    </source>
</evidence>
<dbReference type="Gene3D" id="3.90.1030.10">
    <property type="entry name" value="Ribosomal protein L17"/>
    <property type="match status" value="1"/>
</dbReference>
<evidence type="ECO:0000313" key="7">
    <source>
        <dbReference type="EMBL" id="PIT90724.1"/>
    </source>
</evidence>
<dbReference type="GO" id="GO:0022625">
    <property type="term" value="C:cytosolic large ribosomal subunit"/>
    <property type="evidence" value="ECO:0007669"/>
    <property type="project" value="TreeGrafter"/>
</dbReference>
<dbReference type="InterPro" id="IPR047859">
    <property type="entry name" value="Ribosomal_bL17_CS"/>
</dbReference>
<evidence type="ECO:0000313" key="8">
    <source>
        <dbReference type="Proteomes" id="UP000230543"/>
    </source>
</evidence>
<dbReference type="EMBL" id="PFBO01000020">
    <property type="protein sequence ID" value="PIT90724.1"/>
    <property type="molecule type" value="Genomic_DNA"/>
</dbReference>
<protein>
    <recommendedName>
        <fullName evidence="4 6">50S ribosomal protein L17</fullName>
    </recommendedName>
</protein>
<dbReference type="PROSITE" id="PS01167">
    <property type="entry name" value="RIBOSOMAL_L17"/>
    <property type="match status" value="1"/>
</dbReference>
<dbReference type="NCBIfam" id="TIGR00059">
    <property type="entry name" value="L17"/>
    <property type="match status" value="1"/>
</dbReference>
<dbReference type="PANTHER" id="PTHR14413">
    <property type="entry name" value="RIBOSOMAL PROTEIN L17"/>
    <property type="match status" value="1"/>
</dbReference>
<evidence type="ECO:0000256" key="1">
    <source>
        <dbReference type="ARBA" id="ARBA00008777"/>
    </source>
</evidence>
<dbReference type="GO" id="GO:0006412">
    <property type="term" value="P:translation"/>
    <property type="evidence" value="ECO:0007669"/>
    <property type="project" value="InterPro"/>
</dbReference>
<dbReference type="GO" id="GO:0003735">
    <property type="term" value="F:structural constituent of ribosome"/>
    <property type="evidence" value="ECO:0007669"/>
    <property type="project" value="InterPro"/>
</dbReference>
<evidence type="ECO:0000256" key="5">
    <source>
        <dbReference type="RuleBase" id="RU000660"/>
    </source>
</evidence>
<reference evidence="8" key="1">
    <citation type="submission" date="2017-09" db="EMBL/GenBank/DDBJ databases">
        <title>Depth-based differentiation of microbial function through sediment-hosted aquifers and enrichment of novel symbionts in the deep terrestrial subsurface.</title>
        <authorList>
            <person name="Probst A.J."/>
            <person name="Ladd B."/>
            <person name="Jarett J.K."/>
            <person name="Geller-Mcgrath D.E."/>
            <person name="Sieber C.M.K."/>
            <person name="Emerson J.B."/>
            <person name="Anantharaman K."/>
            <person name="Thomas B.C."/>
            <person name="Malmstrom R."/>
            <person name="Stieglmeier M."/>
            <person name="Klingl A."/>
            <person name="Woyke T."/>
            <person name="Ryan C.M."/>
            <person name="Banfield J.F."/>
        </authorList>
    </citation>
    <scope>NUCLEOTIDE SEQUENCE [LARGE SCALE GENOMIC DNA]</scope>
</reference>
<dbReference type="InterPro" id="IPR036373">
    <property type="entry name" value="Ribosomal_bL17_sf"/>
</dbReference>
<keyword evidence="2 5" id="KW-0689">Ribosomal protein</keyword>